<keyword evidence="2" id="KW-1185">Reference proteome</keyword>
<protein>
    <submittedName>
        <fullName evidence="1">Methyltransferase family protein</fullName>
    </submittedName>
</protein>
<evidence type="ECO:0000313" key="1">
    <source>
        <dbReference type="EMBL" id="TDO44098.1"/>
    </source>
</evidence>
<dbReference type="Pfam" id="PF13489">
    <property type="entry name" value="Methyltransf_23"/>
    <property type="match status" value="1"/>
</dbReference>
<dbReference type="RefSeq" id="WP_133803619.1">
    <property type="nucleotide sequence ID" value="NZ_SNWQ01000017.1"/>
</dbReference>
<sequence length="253" mass="27660">MTSSGAPGGYDPKHFESLFALDSTSFWFRARSDLINWALDRYFPSARSFLELGCGNGYVIDRVRQIHPDWRLVGTELFEEGLANARIRMPSGVELTQMDATRNPYAAEFDVAGAFDVIEHIEDAPAVLAGMFEAVKPGGGLLITVPQHKWLWSGADVAAHHVKRYTRRELAGEIRAAGFEPVRIASFVSLLLPAMMLSRLLKKDAADVEGELDMAAPLNKACYAVMRLEGALVRAGLNFPAGGSLLAVARRPA</sequence>
<gene>
    <name evidence="1" type="ORF">EV643_117121</name>
</gene>
<dbReference type="EMBL" id="SNWQ01000017">
    <property type="protein sequence ID" value="TDO44098.1"/>
    <property type="molecule type" value="Genomic_DNA"/>
</dbReference>
<keyword evidence="1" id="KW-0808">Transferase</keyword>
<proteinExistence type="predicted"/>
<evidence type="ECO:0000313" key="2">
    <source>
        <dbReference type="Proteomes" id="UP000295388"/>
    </source>
</evidence>
<name>A0A4V3C961_9ACTN</name>
<dbReference type="SUPFAM" id="SSF53335">
    <property type="entry name" value="S-adenosyl-L-methionine-dependent methyltransferases"/>
    <property type="match status" value="1"/>
</dbReference>
<dbReference type="Gene3D" id="3.40.50.150">
    <property type="entry name" value="Vaccinia Virus protein VP39"/>
    <property type="match status" value="1"/>
</dbReference>
<dbReference type="GO" id="GO:0032259">
    <property type="term" value="P:methylation"/>
    <property type="evidence" value="ECO:0007669"/>
    <property type="project" value="UniProtKB-KW"/>
</dbReference>
<dbReference type="CDD" id="cd02440">
    <property type="entry name" value="AdoMet_MTases"/>
    <property type="match status" value="1"/>
</dbReference>
<dbReference type="PANTHER" id="PTHR43861">
    <property type="entry name" value="TRANS-ACONITATE 2-METHYLTRANSFERASE-RELATED"/>
    <property type="match status" value="1"/>
</dbReference>
<dbReference type="GO" id="GO:0008168">
    <property type="term" value="F:methyltransferase activity"/>
    <property type="evidence" value="ECO:0007669"/>
    <property type="project" value="UniProtKB-KW"/>
</dbReference>
<reference evidence="1 2" key="1">
    <citation type="submission" date="2019-03" db="EMBL/GenBank/DDBJ databases">
        <title>Genomic Encyclopedia of Type Strains, Phase III (KMG-III): the genomes of soil and plant-associated and newly described type strains.</title>
        <authorList>
            <person name="Whitman W."/>
        </authorList>
    </citation>
    <scope>NUCLEOTIDE SEQUENCE [LARGE SCALE GENOMIC DNA]</scope>
    <source>
        <strain evidence="1 2">VKM Ac-2527</strain>
    </source>
</reference>
<organism evidence="1 2">
    <name type="scientific">Kribbella caucasensis</name>
    <dbReference type="NCBI Taxonomy" id="2512215"/>
    <lineage>
        <taxon>Bacteria</taxon>
        <taxon>Bacillati</taxon>
        <taxon>Actinomycetota</taxon>
        <taxon>Actinomycetes</taxon>
        <taxon>Propionibacteriales</taxon>
        <taxon>Kribbellaceae</taxon>
        <taxon>Kribbella</taxon>
    </lineage>
</organism>
<keyword evidence="1" id="KW-0489">Methyltransferase</keyword>
<dbReference type="OrthoDB" id="9801363at2"/>
<dbReference type="AlphaFoldDB" id="A0A4V3C961"/>
<dbReference type="InterPro" id="IPR029063">
    <property type="entry name" value="SAM-dependent_MTases_sf"/>
</dbReference>
<comment type="caution">
    <text evidence="1">The sequence shown here is derived from an EMBL/GenBank/DDBJ whole genome shotgun (WGS) entry which is preliminary data.</text>
</comment>
<accession>A0A4V3C961</accession>
<dbReference type="Proteomes" id="UP000295388">
    <property type="component" value="Unassembled WGS sequence"/>
</dbReference>